<dbReference type="AlphaFoldDB" id="A0A0M2ZNH9"/>
<feature type="compositionally biased region" description="Basic and acidic residues" evidence="1">
    <location>
        <begin position="1"/>
        <end position="11"/>
    </location>
</feature>
<dbReference type="Proteomes" id="UP000192772">
    <property type="component" value="Unassembled WGS sequence"/>
</dbReference>
<protein>
    <submittedName>
        <fullName evidence="2">Uncharacterized protein</fullName>
    </submittedName>
</protein>
<reference evidence="2 3" key="1">
    <citation type="submission" date="2017-02" db="EMBL/GenBank/DDBJ databases">
        <title>The new phylogeny of genus Mycobacterium.</title>
        <authorList>
            <person name="Tortoli E."/>
            <person name="Trovato A."/>
            <person name="Cirillo D.M."/>
        </authorList>
    </citation>
    <scope>NUCLEOTIDE SEQUENCE [LARGE SCALE GENOMIC DNA]</scope>
    <source>
        <strain evidence="2 3">FI-09383</strain>
    </source>
</reference>
<feature type="region of interest" description="Disordered" evidence="1">
    <location>
        <begin position="1"/>
        <end position="25"/>
    </location>
</feature>
<organism evidence="2 3">
    <name type="scientific">Mycolicibacterium elephantis</name>
    <dbReference type="NCBI Taxonomy" id="81858"/>
    <lineage>
        <taxon>Bacteria</taxon>
        <taxon>Bacillati</taxon>
        <taxon>Actinomycetota</taxon>
        <taxon>Actinomycetes</taxon>
        <taxon>Mycobacteriales</taxon>
        <taxon>Mycobacteriaceae</taxon>
        <taxon>Mycolicibacterium</taxon>
    </lineage>
</organism>
<name>A0A0M2ZNH9_9MYCO</name>
<dbReference type="EMBL" id="MVHP01000004">
    <property type="protein sequence ID" value="ORA67806.1"/>
    <property type="molecule type" value="Genomic_DNA"/>
</dbReference>
<evidence type="ECO:0000256" key="1">
    <source>
        <dbReference type="SAM" id="MobiDB-lite"/>
    </source>
</evidence>
<accession>A0A1A0Q7Q8</accession>
<sequence length="78" mass="8640">MSERTRITDRKRSGRVGRTVRRASTPYPLDHRRANAQYLQQITSVNPAFACVGDKAVPMWSARRTGADDAASIPPVPC</sequence>
<proteinExistence type="predicted"/>
<evidence type="ECO:0000313" key="2">
    <source>
        <dbReference type="EMBL" id="ORA67806.1"/>
    </source>
</evidence>
<gene>
    <name evidence="2" type="ORF">BST23_05305</name>
</gene>
<comment type="caution">
    <text evidence="2">The sequence shown here is derived from an EMBL/GenBank/DDBJ whole genome shotgun (WGS) entry which is preliminary data.</text>
</comment>
<feature type="compositionally biased region" description="Basic residues" evidence="1">
    <location>
        <begin position="12"/>
        <end position="21"/>
    </location>
</feature>
<accession>A0A0M2ZNH9</accession>
<evidence type="ECO:0000313" key="3">
    <source>
        <dbReference type="Proteomes" id="UP000192772"/>
    </source>
</evidence>